<evidence type="ECO:0000256" key="1">
    <source>
        <dbReference type="SAM" id="Phobius"/>
    </source>
</evidence>
<gene>
    <name evidence="2" type="ORF">OO7_10859</name>
    <name evidence="3" type="ORF">OO7_11139</name>
</gene>
<dbReference type="AlphaFoldDB" id="K8W4H1"/>
<proteinExistence type="predicted"/>
<keyword evidence="1" id="KW-0472">Membrane</keyword>
<feature type="transmembrane region" description="Helical" evidence="1">
    <location>
        <begin position="79"/>
        <end position="96"/>
    </location>
</feature>
<keyword evidence="1" id="KW-1133">Transmembrane helix</keyword>
<keyword evidence="1" id="KW-0812">Transmembrane</keyword>
<evidence type="ECO:0000313" key="4">
    <source>
        <dbReference type="Proteomes" id="UP000010290"/>
    </source>
</evidence>
<accession>K8W4H1</accession>
<dbReference type="EMBL" id="AKKN01000010">
    <property type="protein sequence ID" value="EKT55534.1"/>
    <property type="molecule type" value="Genomic_DNA"/>
</dbReference>
<keyword evidence="4" id="KW-1185">Reference proteome</keyword>
<dbReference type="RefSeq" id="WP_008915976.1">
    <property type="nucleotide sequence ID" value="NZ_CM001773.1"/>
</dbReference>
<comment type="caution">
    <text evidence="2">The sequence shown here is derived from an EMBL/GenBank/DDBJ whole genome shotgun (WGS) entry which is preliminary data.</text>
</comment>
<evidence type="ECO:0000313" key="2">
    <source>
        <dbReference type="EMBL" id="EKT55478.1"/>
    </source>
</evidence>
<name>K8W4H1_9GAMM</name>
<organism evidence="2 4">
    <name type="scientific">Providencia sneebia DSM 19967</name>
    <dbReference type="NCBI Taxonomy" id="1141660"/>
    <lineage>
        <taxon>Bacteria</taxon>
        <taxon>Pseudomonadati</taxon>
        <taxon>Pseudomonadota</taxon>
        <taxon>Gammaproteobacteria</taxon>
        <taxon>Enterobacterales</taxon>
        <taxon>Morganellaceae</taxon>
        <taxon>Providencia</taxon>
    </lineage>
</organism>
<sequence length="119" mass="13644">MKRMPDKIEWWEQILRWLQNILPLLGGFSFATAIAYIRERREGSHWKQSLGEAIMCGLLSVGTIRLIDWWLSRSGDAEAWSVLAEFCGVMIGFLGTKKLYALLEAVIQIIKNRFGAKND</sequence>
<protein>
    <submittedName>
        <fullName evidence="2">Putative bacteriophage holin</fullName>
    </submittedName>
</protein>
<feature type="transmembrane region" description="Helical" evidence="1">
    <location>
        <begin position="20"/>
        <end position="37"/>
    </location>
</feature>
<dbReference type="EMBL" id="AKKN01000010">
    <property type="protein sequence ID" value="EKT55478.1"/>
    <property type="molecule type" value="Genomic_DNA"/>
</dbReference>
<dbReference type="Proteomes" id="UP000010290">
    <property type="component" value="Chromosome"/>
</dbReference>
<dbReference type="HOGENOM" id="CLU_118968_1_1_6"/>
<dbReference type="Pfam" id="PF05106">
    <property type="entry name" value="Phage_holin_3_1"/>
    <property type="match status" value="1"/>
</dbReference>
<dbReference type="InterPro" id="IPR006481">
    <property type="entry name" value="Phage_lambda_GpS_holin"/>
</dbReference>
<dbReference type="PATRIC" id="fig|1141660.3.peg.2169"/>
<reference evidence="2 4" key="1">
    <citation type="journal article" date="2012" name="BMC Genomics">
        <title>Comparative genomics of bacteria in the genus Providencia isolated from wild Drosophila melanogaster.</title>
        <authorList>
            <person name="Galac M.R."/>
            <person name="Lazzaro B.P."/>
        </authorList>
    </citation>
    <scope>NUCLEOTIDE SEQUENCE [LARGE SCALE GENOMIC DNA]</scope>
    <source>
        <strain evidence="2 4">DSM 19967</strain>
    </source>
</reference>
<feature type="transmembrane region" description="Helical" evidence="1">
    <location>
        <begin position="49"/>
        <end position="67"/>
    </location>
</feature>
<evidence type="ECO:0000313" key="3">
    <source>
        <dbReference type="EMBL" id="EKT55534.1"/>
    </source>
</evidence>